<dbReference type="SUPFAM" id="SSF52317">
    <property type="entry name" value="Class I glutamine amidotransferase-like"/>
    <property type="match status" value="1"/>
</dbReference>
<name>A0AA39LAE8_SARSR</name>
<gene>
    <name evidence="1" type="ORF">NLU13_3412</name>
</gene>
<comment type="caution">
    <text evidence="1">The sequence shown here is derived from an EMBL/GenBank/DDBJ whole genome shotgun (WGS) entry which is preliminary data.</text>
</comment>
<reference evidence="1" key="1">
    <citation type="submission" date="2022-10" db="EMBL/GenBank/DDBJ databases">
        <title>Determination and structural analysis of whole genome sequence of Sarocladium strictum F4-1.</title>
        <authorList>
            <person name="Hu L."/>
            <person name="Jiang Y."/>
        </authorList>
    </citation>
    <scope>NUCLEOTIDE SEQUENCE</scope>
    <source>
        <strain evidence="1">F4-1</strain>
    </source>
</reference>
<keyword evidence="2" id="KW-1185">Reference proteome</keyword>
<dbReference type="Proteomes" id="UP001175261">
    <property type="component" value="Unassembled WGS sequence"/>
</dbReference>
<dbReference type="AlphaFoldDB" id="A0AA39LAE8"/>
<organism evidence="1 2">
    <name type="scientific">Sarocladium strictum</name>
    <name type="common">Black bundle disease fungus</name>
    <name type="synonym">Acremonium strictum</name>
    <dbReference type="NCBI Taxonomy" id="5046"/>
    <lineage>
        <taxon>Eukaryota</taxon>
        <taxon>Fungi</taxon>
        <taxon>Dikarya</taxon>
        <taxon>Ascomycota</taxon>
        <taxon>Pezizomycotina</taxon>
        <taxon>Sordariomycetes</taxon>
        <taxon>Hypocreomycetidae</taxon>
        <taxon>Hypocreales</taxon>
        <taxon>Sarocladiaceae</taxon>
        <taxon>Sarocladium</taxon>
    </lineage>
</organism>
<dbReference type="EMBL" id="JAPDFR010000002">
    <property type="protein sequence ID" value="KAK0389839.1"/>
    <property type="molecule type" value="Genomic_DNA"/>
</dbReference>
<dbReference type="InterPro" id="IPR029062">
    <property type="entry name" value="Class_I_gatase-like"/>
</dbReference>
<dbReference type="Gene3D" id="3.40.50.880">
    <property type="match status" value="1"/>
</dbReference>
<accession>A0AA39LAE8</accession>
<protein>
    <submittedName>
        <fullName evidence="1">Uncharacterized protein</fullName>
    </submittedName>
</protein>
<proteinExistence type="predicted"/>
<evidence type="ECO:0000313" key="2">
    <source>
        <dbReference type="Proteomes" id="UP001175261"/>
    </source>
</evidence>
<evidence type="ECO:0000313" key="1">
    <source>
        <dbReference type="EMBL" id="KAK0389839.1"/>
    </source>
</evidence>
<sequence>MIPSTTIFDASTTRMITSAPTGVFAIVIAAKRRWAEYSDGKDLPKVREDKDYPEWKLFSAGMLDKWTARIRDFIGERVPNAALILSGAANVQFYEANNAVGRDIWHHATSETVSKFFSWRPEQPVLVSCASFNDHAWRLSSEQTEHFVQFHLQAISRGANPSTYILGYPGQVPWPALTEAAEIMRFHQKWTDVYKGFRQIAKIGLVLPRVQNMGSEEQFEAAMEEYKGLYKALQELHIPFEVIALQYLSEILKRGGLDQWDTILLPNFGELDDEHVEGFDGYVSKGGTLIATGHIGASENGTLQLESLPATRRKKYLDELSQYWSQYVAPDQQDPNHGNNSFYTAPLIPILGSYSLYEWKDDSRGIYHKLDNGTFAPPEYIYGNTQTEEHGVGIGPYQDGTGVLVPFPVGMAYRDMGLQSHRDFLEMILKDVSEESLLRFDGLAEQVEVTLNRNAQNQTVVHLLNMSGIKHQNFGKWLPIPESNITLRNGGQDVAAMALRSNTTLQVEDDVIRLPGLDLFEVIVIEGLE</sequence>
<dbReference type="CDD" id="cd03143">
    <property type="entry name" value="A4_beta-galactosidase_middle_domain"/>
    <property type="match status" value="1"/>
</dbReference>